<evidence type="ECO:0000313" key="2">
    <source>
        <dbReference type="EMBL" id="KAA1262307.1"/>
    </source>
</evidence>
<comment type="caution">
    <text evidence="2">The sequence shown here is derived from an EMBL/GenBank/DDBJ whole genome shotgun (WGS) entry which is preliminary data.</text>
</comment>
<name>A0A5B1CM95_9BACT</name>
<dbReference type="RefSeq" id="WP_068259617.1">
    <property type="nucleotide sequence ID" value="NZ_LWSK01000011.1"/>
</dbReference>
<sequence length="267" mass="29406">MARIRTIKPEFWQNQELAALAEHSRLLAIALLNHCDDEGYFQANVALVRAACFPFDHETSKVTDSLAALAAIGYIEVREDLNGKRIGKVCKFSDHQRINRPCDSKLRDAFDAVDECSVNTHGGLTEESVSTHGGLTEDSPLERKGTGKGSGTGKGTGTACAESVCVPSKPPPKPRKSRAASRPTLIEVQEHCRVRGSSVDPETFHAWYESRGWKSGGNPIVDWKAAVVTWEKRNEKEPKSRGSRPSTFAEIRTDNTRRAIAEVFSED</sequence>
<evidence type="ECO:0000256" key="1">
    <source>
        <dbReference type="SAM" id="MobiDB-lite"/>
    </source>
</evidence>
<feature type="compositionally biased region" description="Gly residues" evidence="1">
    <location>
        <begin position="147"/>
        <end position="156"/>
    </location>
</feature>
<evidence type="ECO:0000313" key="3">
    <source>
        <dbReference type="Proteomes" id="UP000322699"/>
    </source>
</evidence>
<reference evidence="2 3" key="1">
    <citation type="submission" date="2019-08" db="EMBL/GenBank/DDBJ databases">
        <title>Deep-cultivation of Planctomycetes and their phenomic and genomic characterization uncovers novel biology.</title>
        <authorList>
            <person name="Wiegand S."/>
            <person name="Jogler M."/>
            <person name="Boedeker C."/>
            <person name="Pinto D."/>
            <person name="Vollmers J."/>
            <person name="Rivas-Marin E."/>
            <person name="Kohn T."/>
            <person name="Peeters S.H."/>
            <person name="Heuer A."/>
            <person name="Rast P."/>
            <person name="Oberbeckmann S."/>
            <person name="Bunk B."/>
            <person name="Jeske O."/>
            <person name="Meyerdierks A."/>
            <person name="Storesund J.E."/>
            <person name="Kallscheuer N."/>
            <person name="Luecker S."/>
            <person name="Lage O.M."/>
            <person name="Pohl T."/>
            <person name="Merkel B.J."/>
            <person name="Hornburger P."/>
            <person name="Mueller R.-W."/>
            <person name="Bruemmer F."/>
            <person name="Labrenz M."/>
            <person name="Spormann A.M."/>
            <person name="Op Den Camp H."/>
            <person name="Overmann J."/>
            <person name="Amann R."/>
            <person name="Jetten M.S.M."/>
            <person name="Mascher T."/>
            <person name="Medema M.H."/>
            <person name="Devos D.P."/>
            <person name="Kaster A.-K."/>
            <person name="Ovreas L."/>
            <person name="Rohde M."/>
            <person name="Galperin M.Y."/>
            <person name="Jogler C."/>
        </authorList>
    </citation>
    <scope>NUCLEOTIDE SEQUENCE [LARGE SCALE GENOMIC DNA]</scope>
    <source>
        <strain evidence="2 3">LF1</strain>
    </source>
</reference>
<feature type="compositionally biased region" description="Polar residues" evidence="1">
    <location>
        <begin position="122"/>
        <end position="133"/>
    </location>
</feature>
<dbReference type="OrthoDB" id="292074at2"/>
<dbReference type="Proteomes" id="UP000322699">
    <property type="component" value="Unassembled WGS sequence"/>
</dbReference>
<proteinExistence type="predicted"/>
<dbReference type="AlphaFoldDB" id="A0A5B1CM95"/>
<dbReference type="EMBL" id="VRLW01000001">
    <property type="protein sequence ID" value="KAA1262307.1"/>
    <property type="molecule type" value="Genomic_DNA"/>
</dbReference>
<accession>A0A5B1CM95</accession>
<protein>
    <submittedName>
        <fullName evidence="2">Uncharacterized protein</fullName>
    </submittedName>
</protein>
<feature type="region of interest" description="Disordered" evidence="1">
    <location>
        <begin position="122"/>
        <end position="182"/>
    </location>
</feature>
<gene>
    <name evidence="2" type="ORF">LF1_48710</name>
</gene>
<keyword evidence="3" id="KW-1185">Reference proteome</keyword>
<organism evidence="2 3">
    <name type="scientific">Rubripirellula obstinata</name>
    <dbReference type="NCBI Taxonomy" id="406547"/>
    <lineage>
        <taxon>Bacteria</taxon>
        <taxon>Pseudomonadati</taxon>
        <taxon>Planctomycetota</taxon>
        <taxon>Planctomycetia</taxon>
        <taxon>Pirellulales</taxon>
        <taxon>Pirellulaceae</taxon>
        <taxon>Rubripirellula</taxon>
    </lineage>
</organism>